<dbReference type="PANTHER" id="PTHR35333">
    <property type="entry name" value="BETA-LACTAMASE"/>
    <property type="match status" value="1"/>
</dbReference>
<dbReference type="GO" id="GO:0046677">
    <property type="term" value="P:response to antibiotic"/>
    <property type="evidence" value="ECO:0007669"/>
    <property type="project" value="InterPro"/>
</dbReference>
<evidence type="ECO:0000313" key="4">
    <source>
        <dbReference type="Proteomes" id="UP000692954"/>
    </source>
</evidence>
<gene>
    <name evidence="3" type="ORF">PSON_ATCC_30995.1.T0150240</name>
</gene>
<proteinExistence type="predicted"/>
<evidence type="ECO:0000259" key="2">
    <source>
        <dbReference type="Pfam" id="PF13354"/>
    </source>
</evidence>
<comment type="caution">
    <text evidence="3">The sequence shown here is derived from an EMBL/GenBank/DDBJ whole genome shotgun (WGS) entry which is preliminary data.</text>
</comment>
<keyword evidence="1" id="KW-0732">Signal</keyword>
<dbReference type="Proteomes" id="UP000692954">
    <property type="component" value="Unassembled WGS sequence"/>
</dbReference>
<sequence length="468" mass="53960">MKSIYCLLSIFVIVFSEQVTSDETTYAYFNLIKDAYNQQNPRRIYNLFSQISKDSLSYEKFSKEIMEIYDRSGRIAYWTHISINSDNPEFTLGFEKNLAVGGLIWTYSDKNFLRFALYDFAQPTMIDFFQNNQNKVTFTAITDGKTLIDYFGNRDQDLMSVFKITVAIEFSRQANEKIIDKDQFVSINDINKFFVPSIDIYHQQFLDIWKANDWIVDNKMKLQDVVKGMIAFSSNSCTEFLQSLLTMKSIQELVDSVKLHQTQAYYLASYQLSYLNLHNLPNDEYIKEIDSLTSEQVLNRSNNIHNILVTGSQEAINLLKRGNELLNAQVLAIQTKQFTKSTTNAYAKLMDQLNNQELFDQGFYDIFYPLIGIVELSNPGLKKLFNHVGAKGGSSAIQNDTACVFSQAQFSELQHALPYKTISYAFFMENLFWDDYESIIIGFNSFKTMLSTNGLYLNAVAQKLKQIS</sequence>
<evidence type="ECO:0000313" key="3">
    <source>
        <dbReference type="EMBL" id="CAD8061312.1"/>
    </source>
</evidence>
<dbReference type="InterPro" id="IPR000871">
    <property type="entry name" value="Beta-lactam_class-A"/>
</dbReference>
<dbReference type="EMBL" id="CAJJDN010000015">
    <property type="protein sequence ID" value="CAD8061312.1"/>
    <property type="molecule type" value="Genomic_DNA"/>
</dbReference>
<dbReference type="Pfam" id="PF13354">
    <property type="entry name" value="Beta-lactamase2"/>
    <property type="match status" value="1"/>
</dbReference>
<dbReference type="InterPro" id="IPR045155">
    <property type="entry name" value="Beta-lactam_cat"/>
</dbReference>
<dbReference type="GO" id="GO:0030655">
    <property type="term" value="P:beta-lactam antibiotic catabolic process"/>
    <property type="evidence" value="ECO:0007669"/>
    <property type="project" value="InterPro"/>
</dbReference>
<reference evidence="3" key="1">
    <citation type="submission" date="2021-01" db="EMBL/GenBank/DDBJ databases">
        <authorList>
            <consortium name="Genoscope - CEA"/>
            <person name="William W."/>
        </authorList>
    </citation>
    <scope>NUCLEOTIDE SEQUENCE</scope>
</reference>
<keyword evidence="4" id="KW-1185">Reference proteome</keyword>
<organism evidence="3 4">
    <name type="scientific">Paramecium sonneborni</name>
    <dbReference type="NCBI Taxonomy" id="65129"/>
    <lineage>
        <taxon>Eukaryota</taxon>
        <taxon>Sar</taxon>
        <taxon>Alveolata</taxon>
        <taxon>Ciliophora</taxon>
        <taxon>Intramacronucleata</taxon>
        <taxon>Oligohymenophorea</taxon>
        <taxon>Peniculida</taxon>
        <taxon>Parameciidae</taxon>
        <taxon>Paramecium</taxon>
    </lineage>
</organism>
<feature type="chain" id="PRO_5035788472" description="Beta-lactamase class A catalytic domain-containing protein" evidence="1">
    <location>
        <begin position="22"/>
        <end position="468"/>
    </location>
</feature>
<feature type="domain" description="Beta-lactamase class A catalytic" evidence="2">
    <location>
        <begin position="136"/>
        <end position="385"/>
    </location>
</feature>
<protein>
    <recommendedName>
        <fullName evidence="2">Beta-lactamase class A catalytic domain-containing protein</fullName>
    </recommendedName>
</protein>
<name>A0A8S1L6W4_9CILI</name>
<dbReference type="PANTHER" id="PTHR35333:SF3">
    <property type="entry name" value="BETA-LACTAMASE-TYPE TRANSPEPTIDASE FOLD CONTAINING PROTEIN"/>
    <property type="match status" value="1"/>
</dbReference>
<dbReference type="AlphaFoldDB" id="A0A8S1L6W4"/>
<dbReference type="GO" id="GO:0008800">
    <property type="term" value="F:beta-lactamase activity"/>
    <property type="evidence" value="ECO:0007669"/>
    <property type="project" value="InterPro"/>
</dbReference>
<accession>A0A8S1L6W4</accession>
<evidence type="ECO:0000256" key="1">
    <source>
        <dbReference type="SAM" id="SignalP"/>
    </source>
</evidence>
<feature type="signal peptide" evidence="1">
    <location>
        <begin position="1"/>
        <end position="21"/>
    </location>
</feature>